<sequence length="535" mass="61055">MVIFLVDFLLLLNCLSVTSTSALVPETFRPPCCSYTPNTLVSTTRFLREESGVPAEIETAVDAVLNRIAEAHLEPETKSRKVSHDATFEHEHFLHSRRETTAKALFDHKAIQRWIKNENEAKAEHPESEISVVSKLVDYFGDEELYKILEHAVTDSKYESVAKNLQAEQMHYWIKENKAPDKVFDLFGLGNPWFNILRDPKFLDYVTYFDEFHAINPEPPTSMVTKILKHHKAGDLILQIDQVETDGSEEVQYVAKRLEDELIAHLTQTKTLGGALKALEINSFALFVLRRDTLKSICLKLLVGYIREQPDTKVDVISELVERFGENLVVSSITTANPDDAMGVELMPVLHAYWVRKDKSPAQVMTVLKQVKEKEESNSLRTQISDAWFSYVDYIVEKKLPGIQYLLKLLENSLPPEALSIFFLKLERYPNMRRAIEQPPETMFEVLGLAENHEAMIKRPMFLIWLAYKQRYDGSNPAHKKSLATILADHFGREKAEQLVNELQEVLKDEQTPLARAKVLSLDDLSLGSSGQAEN</sequence>
<evidence type="ECO:0000313" key="2">
    <source>
        <dbReference type="Proteomes" id="UP001163321"/>
    </source>
</evidence>
<name>A0ACC0VYK2_9STRA</name>
<dbReference type="EMBL" id="CM047585">
    <property type="protein sequence ID" value="KAI9910536.1"/>
    <property type="molecule type" value="Genomic_DNA"/>
</dbReference>
<proteinExistence type="predicted"/>
<comment type="caution">
    <text evidence="1">The sequence shown here is derived from an EMBL/GenBank/DDBJ whole genome shotgun (WGS) entry which is preliminary data.</text>
</comment>
<reference evidence="1 2" key="1">
    <citation type="journal article" date="2022" name="bioRxiv">
        <title>The genome of the oomycete Peronosclerospora sorghi, a cosmopolitan pathogen of maize and sorghum, is inflated with dispersed pseudogenes.</title>
        <authorList>
            <person name="Fletcher K."/>
            <person name="Martin F."/>
            <person name="Isakeit T."/>
            <person name="Cavanaugh K."/>
            <person name="Magill C."/>
            <person name="Michelmore R."/>
        </authorList>
    </citation>
    <scope>NUCLEOTIDE SEQUENCE [LARGE SCALE GENOMIC DNA]</scope>
    <source>
        <strain evidence="1">P6</strain>
    </source>
</reference>
<dbReference type="Proteomes" id="UP001163321">
    <property type="component" value="Chromosome 6"/>
</dbReference>
<evidence type="ECO:0000313" key="1">
    <source>
        <dbReference type="EMBL" id="KAI9910536.1"/>
    </source>
</evidence>
<accession>A0ACC0VYK2</accession>
<protein>
    <submittedName>
        <fullName evidence="1">Uncharacterized protein</fullName>
    </submittedName>
</protein>
<gene>
    <name evidence="1" type="ORF">PsorP6_010283</name>
</gene>
<organism evidence="1 2">
    <name type="scientific">Peronosclerospora sorghi</name>
    <dbReference type="NCBI Taxonomy" id="230839"/>
    <lineage>
        <taxon>Eukaryota</taxon>
        <taxon>Sar</taxon>
        <taxon>Stramenopiles</taxon>
        <taxon>Oomycota</taxon>
        <taxon>Peronosporomycetes</taxon>
        <taxon>Peronosporales</taxon>
        <taxon>Peronosporaceae</taxon>
        <taxon>Peronosclerospora</taxon>
    </lineage>
</organism>
<keyword evidence="2" id="KW-1185">Reference proteome</keyword>